<dbReference type="InterPro" id="IPR035906">
    <property type="entry name" value="MetI-like_sf"/>
</dbReference>
<keyword evidence="8" id="KW-1185">Reference proteome</keyword>
<feature type="transmembrane region" description="Helical" evidence="6">
    <location>
        <begin position="98"/>
        <end position="121"/>
    </location>
</feature>
<name>A0ABU9PQD7_9BURK</name>
<feature type="transmembrane region" description="Helical" evidence="6">
    <location>
        <begin position="66"/>
        <end position="86"/>
    </location>
</feature>
<comment type="caution">
    <text evidence="7">The sequence shown here is derived from an EMBL/GenBank/DDBJ whole genome shotgun (WGS) entry which is preliminary data.</text>
</comment>
<feature type="transmembrane region" description="Helical" evidence="6">
    <location>
        <begin position="177"/>
        <end position="200"/>
    </location>
</feature>
<sequence length="213" mass="23860">MGWIEITRNLLEWTPFLAIGFMWNILISVLALGIGAACGGLLVLLRLSRHRKLALAGASLTEFMRNVPTFVFQFYLMFMLPESLMLPFSTINLSFPSWLKAALALALAVAGFVSDNLLSAIQAWRNERFQNALLFIPNLCNFFVIIIMASSTASVIGVSELVSRCNTVINASGTTQIMLWVYLYAMIWFFLFCYMVTAAINKFSSGMLRRISI</sequence>
<reference evidence="7 8" key="1">
    <citation type="submission" date="2024-02" db="EMBL/GenBank/DDBJ databases">
        <title>Draft genome sequence of Collimonas sp. strain H4R21, an effective mineral-weathering bacterial strain isolated from the beech rhizosphere.</title>
        <authorList>
            <person name="Morin E."/>
            <person name="Uroz S."/>
            <person name="Leveau J.H.J."/>
            <person name="Kumar R."/>
            <person name="Rey M.W."/>
            <person name="Pham J."/>
        </authorList>
    </citation>
    <scope>NUCLEOTIDE SEQUENCE [LARGE SCALE GENOMIC DNA]</scope>
    <source>
        <strain evidence="7 8">H4R21</strain>
    </source>
</reference>
<evidence type="ECO:0000313" key="8">
    <source>
        <dbReference type="Proteomes" id="UP001495910"/>
    </source>
</evidence>
<organism evidence="7 8">
    <name type="scientific">Collimonas rhizosphaerae</name>
    <dbReference type="NCBI Taxonomy" id="3126357"/>
    <lineage>
        <taxon>Bacteria</taxon>
        <taxon>Pseudomonadati</taxon>
        <taxon>Pseudomonadota</taxon>
        <taxon>Betaproteobacteria</taxon>
        <taxon>Burkholderiales</taxon>
        <taxon>Oxalobacteraceae</taxon>
        <taxon>Collimonas</taxon>
    </lineage>
</organism>
<accession>A0ABU9PQD7</accession>
<comment type="subcellular location">
    <subcellularLocation>
        <location evidence="1">Membrane</location>
        <topology evidence="1">Multi-pass membrane protein</topology>
    </subcellularLocation>
</comment>
<evidence type="ECO:0000256" key="3">
    <source>
        <dbReference type="ARBA" id="ARBA00022970"/>
    </source>
</evidence>
<keyword evidence="4 6" id="KW-1133">Transmembrane helix</keyword>
<dbReference type="Gene3D" id="1.10.3720.10">
    <property type="entry name" value="MetI-like"/>
    <property type="match status" value="1"/>
</dbReference>
<dbReference type="EMBL" id="JBANDC010000001">
    <property type="protein sequence ID" value="MEM4986202.1"/>
    <property type="molecule type" value="Genomic_DNA"/>
</dbReference>
<dbReference type="InterPro" id="IPR043429">
    <property type="entry name" value="ArtM/GltK/GlnP/TcyL/YhdX-like"/>
</dbReference>
<gene>
    <name evidence="7" type="ORF">V8G57_02260</name>
</gene>
<proteinExistence type="predicted"/>
<feature type="transmembrane region" description="Helical" evidence="6">
    <location>
        <begin position="20"/>
        <end position="45"/>
    </location>
</feature>
<evidence type="ECO:0000313" key="7">
    <source>
        <dbReference type="EMBL" id="MEM4986202.1"/>
    </source>
</evidence>
<evidence type="ECO:0000256" key="6">
    <source>
        <dbReference type="SAM" id="Phobius"/>
    </source>
</evidence>
<keyword evidence="2 6" id="KW-0812">Transmembrane</keyword>
<dbReference type="PANTHER" id="PTHR30614">
    <property type="entry name" value="MEMBRANE COMPONENT OF AMINO ACID ABC TRANSPORTER"/>
    <property type="match status" value="1"/>
</dbReference>
<protein>
    <submittedName>
        <fullName evidence="7">Polar amino acid ABC transporter permease</fullName>
    </submittedName>
</protein>
<dbReference type="PANTHER" id="PTHR30614:SF0">
    <property type="entry name" value="L-CYSTINE TRANSPORT SYSTEM PERMEASE PROTEIN TCYL"/>
    <property type="match status" value="1"/>
</dbReference>
<keyword evidence="5 6" id="KW-0472">Membrane</keyword>
<evidence type="ECO:0000256" key="4">
    <source>
        <dbReference type="ARBA" id="ARBA00022989"/>
    </source>
</evidence>
<evidence type="ECO:0000256" key="5">
    <source>
        <dbReference type="ARBA" id="ARBA00023136"/>
    </source>
</evidence>
<feature type="transmembrane region" description="Helical" evidence="6">
    <location>
        <begin position="133"/>
        <end position="157"/>
    </location>
</feature>
<evidence type="ECO:0000256" key="2">
    <source>
        <dbReference type="ARBA" id="ARBA00022692"/>
    </source>
</evidence>
<keyword evidence="3" id="KW-0813">Transport</keyword>
<evidence type="ECO:0000256" key="1">
    <source>
        <dbReference type="ARBA" id="ARBA00004141"/>
    </source>
</evidence>
<dbReference type="RefSeq" id="WP_342828007.1">
    <property type="nucleotide sequence ID" value="NZ_JBANDC010000001.1"/>
</dbReference>
<dbReference type="Proteomes" id="UP001495910">
    <property type="component" value="Unassembled WGS sequence"/>
</dbReference>
<dbReference type="SUPFAM" id="SSF161098">
    <property type="entry name" value="MetI-like"/>
    <property type="match status" value="1"/>
</dbReference>
<keyword evidence="3" id="KW-0029">Amino-acid transport</keyword>